<dbReference type="EMBL" id="JBHUPG010000008">
    <property type="protein sequence ID" value="MFD2911337.1"/>
    <property type="molecule type" value="Genomic_DNA"/>
</dbReference>
<reference evidence="5" key="1">
    <citation type="journal article" date="2019" name="Int. J. Syst. Evol. Microbiol.">
        <title>The Global Catalogue of Microorganisms (GCM) 10K type strain sequencing project: providing services to taxonomists for standard genome sequencing and annotation.</title>
        <authorList>
            <consortium name="The Broad Institute Genomics Platform"/>
            <consortium name="The Broad Institute Genome Sequencing Center for Infectious Disease"/>
            <person name="Wu L."/>
            <person name="Ma J."/>
        </authorList>
    </citation>
    <scope>NUCLEOTIDE SEQUENCE [LARGE SCALE GENOMIC DNA]</scope>
    <source>
        <strain evidence="5">KCTC 13528</strain>
    </source>
</reference>
<dbReference type="Proteomes" id="UP001597561">
    <property type="component" value="Unassembled WGS sequence"/>
</dbReference>
<gene>
    <name evidence="4" type="ORF">ACFS5P_05575</name>
</gene>
<dbReference type="Pfam" id="PF04984">
    <property type="entry name" value="Phage_sheath_1"/>
    <property type="match status" value="1"/>
</dbReference>
<protein>
    <submittedName>
        <fullName evidence="4">Phage tail sheath C-terminal domain-containing protein</fullName>
    </submittedName>
</protein>
<evidence type="ECO:0000256" key="1">
    <source>
        <dbReference type="ARBA" id="ARBA00008005"/>
    </source>
</evidence>
<keyword evidence="5" id="KW-1185">Reference proteome</keyword>
<feature type="domain" description="Tail sheath protein C-terminal" evidence="3">
    <location>
        <begin position="230"/>
        <end position="353"/>
    </location>
</feature>
<feature type="domain" description="Tail sheath protein subtilisin-like" evidence="2">
    <location>
        <begin position="80"/>
        <end position="221"/>
    </location>
</feature>
<sequence length="354" mass="39518">MGLPEINITFTGKAQTLVQRSQLGIVSLILKDDTGTFESIEYKDPTAVETADWTPENADYIANAFKGDPSKVIVERLDTTAVDYTAALTRLKNKRFNYLAVPAIETADVTVIAEWIKTNRADNRKTFKAVLPNAGEDHEAIINFTTNDIKVGEKVYDTAEFTARIAGILAGLPFTRSATYFVLDEVESITEIEDPNAAVDAGELILINDGEKIKIGRGVNSLVTITPNGTKNDEFKSIRVIEAMDMIHDDIYSTFDDEYVGKVNNIYDNQVIFINSVNRYFTRLQTDEILDPNATNQARIDVAAQRAAWEEAGFDTTDWDEQRVKETSFRKNVFLAGNIKIVDTMEDLDFSIAI</sequence>
<name>A0ABW5ZFG4_9BACL</name>
<dbReference type="RefSeq" id="WP_204727900.1">
    <property type="nucleotide sequence ID" value="NZ_JAFBDK010000001.1"/>
</dbReference>
<dbReference type="Pfam" id="PF17482">
    <property type="entry name" value="Phage_sheath_1C"/>
    <property type="match status" value="1"/>
</dbReference>
<dbReference type="InterPro" id="IPR020287">
    <property type="entry name" value="Tail_sheath_C"/>
</dbReference>
<evidence type="ECO:0000313" key="4">
    <source>
        <dbReference type="EMBL" id="MFD2911337.1"/>
    </source>
</evidence>
<evidence type="ECO:0000259" key="2">
    <source>
        <dbReference type="Pfam" id="PF04984"/>
    </source>
</evidence>
<dbReference type="Gene3D" id="3.30.1370.220">
    <property type="match status" value="1"/>
</dbReference>
<proteinExistence type="inferred from homology"/>
<evidence type="ECO:0000313" key="5">
    <source>
        <dbReference type="Proteomes" id="UP001597561"/>
    </source>
</evidence>
<comment type="similarity">
    <text evidence="1">Belongs to the myoviridae tail sheath protein family.</text>
</comment>
<organism evidence="4 5">
    <name type="scientific">Jeotgalibacillus terrae</name>
    <dbReference type="NCBI Taxonomy" id="587735"/>
    <lineage>
        <taxon>Bacteria</taxon>
        <taxon>Bacillati</taxon>
        <taxon>Bacillota</taxon>
        <taxon>Bacilli</taxon>
        <taxon>Bacillales</taxon>
        <taxon>Caryophanaceae</taxon>
        <taxon>Jeotgalibacillus</taxon>
    </lineage>
</organism>
<comment type="caution">
    <text evidence="4">The sequence shown here is derived from an EMBL/GenBank/DDBJ whole genome shotgun (WGS) entry which is preliminary data.</text>
</comment>
<dbReference type="Gene3D" id="3.40.50.11790">
    <property type="match status" value="1"/>
</dbReference>
<dbReference type="InterPro" id="IPR035089">
    <property type="entry name" value="Phage_sheath_subtilisin"/>
</dbReference>
<accession>A0ABW5ZFG4</accession>
<evidence type="ECO:0000259" key="3">
    <source>
        <dbReference type="Pfam" id="PF17482"/>
    </source>
</evidence>